<protein>
    <submittedName>
        <fullName evidence="1">Uncharacterized protein</fullName>
    </submittedName>
</protein>
<evidence type="ECO:0000313" key="1">
    <source>
        <dbReference type="EMBL" id="QHT82429.1"/>
    </source>
</evidence>
<organism evidence="1">
    <name type="scientific">viral metagenome</name>
    <dbReference type="NCBI Taxonomy" id="1070528"/>
    <lineage>
        <taxon>unclassified sequences</taxon>
        <taxon>metagenomes</taxon>
        <taxon>organismal metagenomes</taxon>
    </lineage>
</organism>
<accession>A0A6C0HPK4</accession>
<sequence>MKVQFNIMEGFGIKSFKSLESKKNLMSSSSSTDLSKASETITENANTLAATLDTTKKQMYEDILSSLDQSLDITLLTTILNSAEDISADPTSDSSQTIMTNMNNIVSFQSAVAVAVKVVGTA</sequence>
<name>A0A6C0HPK4_9ZZZZ</name>
<dbReference type="AlphaFoldDB" id="A0A6C0HPK4"/>
<proteinExistence type="predicted"/>
<dbReference type="EMBL" id="MN740000">
    <property type="protein sequence ID" value="QHT82429.1"/>
    <property type="molecule type" value="Genomic_DNA"/>
</dbReference>
<reference evidence="1" key="1">
    <citation type="journal article" date="2020" name="Nature">
        <title>Giant virus diversity and host interactions through global metagenomics.</title>
        <authorList>
            <person name="Schulz F."/>
            <person name="Roux S."/>
            <person name="Paez-Espino D."/>
            <person name="Jungbluth S."/>
            <person name="Walsh D.A."/>
            <person name="Denef V.J."/>
            <person name="McMahon K.D."/>
            <person name="Konstantinidis K.T."/>
            <person name="Eloe-Fadrosh E.A."/>
            <person name="Kyrpides N.C."/>
            <person name="Woyke T."/>
        </authorList>
    </citation>
    <scope>NUCLEOTIDE SEQUENCE</scope>
    <source>
        <strain evidence="1">GVMAG-M-3300023184-161</strain>
    </source>
</reference>